<dbReference type="AlphaFoldDB" id="A0A8T1X1R8"/>
<evidence type="ECO:0000256" key="4">
    <source>
        <dbReference type="ARBA" id="ARBA00022729"/>
    </source>
</evidence>
<organism evidence="6 7">
    <name type="scientific">Phytophthora boehmeriae</name>
    <dbReference type="NCBI Taxonomy" id="109152"/>
    <lineage>
        <taxon>Eukaryota</taxon>
        <taxon>Sar</taxon>
        <taxon>Stramenopiles</taxon>
        <taxon>Oomycota</taxon>
        <taxon>Peronosporomycetes</taxon>
        <taxon>Peronosporales</taxon>
        <taxon>Peronosporaceae</taxon>
        <taxon>Phytophthora</taxon>
    </lineage>
</organism>
<evidence type="ECO:0000313" key="7">
    <source>
        <dbReference type="Proteomes" id="UP000693981"/>
    </source>
</evidence>
<proteinExistence type="inferred from homology"/>
<comment type="domain">
    <text evidence="5">The RxLR-dEER motif acts to carry the protein into the host cell cytoplasm through binding to cell surface phosphatidylinositol-3-phosphate.</text>
</comment>
<dbReference type="EMBL" id="JAGDFL010000104">
    <property type="protein sequence ID" value="KAG7397680.1"/>
    <property type="molecule type" value="Genomic_DNA"/>
</dbReference>
<dbReference type="InterPro" id="IPR031825">
    <property type="entry name" value="RXLR"/>
</dbReference>
<name>A0A8T1X1R8_9STRA</name>
<dbReference type="Pfam" id="PF16810">
    <property type="entry name" value="RXLR"/>
    <property type="match status" value="1"/>
</dbReference>
<reference evidence="6" key="1">
    <citation type="submission" date="2021-02" db="EMBL/GenBank/DDBJ databases">
        <authorList>
            <person name="Palmer J.M."/>
        </authorList>
    </citation>
    <scope>NUCLEOTIDE SEQUENCE</scope>
    <source>
        <strain evidence="6">SCRP23</strain>
    </source>
</reference>
<evidence type="ECO:0000256" key="5">
    <source>
        <dbReference type="RuleBase" id="RU367124"/>
    </source>
</evidence>
<feature type="chain" id="PRO_5044990580" description="RxLR effector protein" evidence="5">
    <location>
        <begin position="25"/>
        <end position="153"/>
    </location>
</feature>
<feature type="signal peptide" evidence="5">
    <location>
        <begin position="1"/>
        <end position="24"/>
    </location>
</feature>
<comment type="caution">
    <text evidence="6">The sequence shown here is derived from an EMBL/GenBank/DDBJ whole genome shotgun (WGS) entry which is preliminary data.</text>
</comment>
<comment type="subcellular location">
    <subcellularLocation>
        <location evidence="1 5">Secreted</location>
    </subcellularLocation>
</comment>
<accession>A0A8T1X1R8</accession>
<keyword evidence="4 5" id="KW-0732">Signal</keyword>
<protein>
    <recommendedName>
        <fullName evidence="5">RxLR effector protein</fullName>
    </recommendedName>
</protein>
<gene>
    <name evidence="6" type="ORF">PHYBOEH_000366</name>
</gene>
<keyword evidence="7" id="KW-1185">Reference proteome</keyword>
<comment type="similarity">
    <text evidence="2 5">Belongs to the RxLR effector family.</text>
</comment>
<comment type="function">
    <text evidence="5">Effector that suppresses plant defense responses during pathogen infection.</text>
</comment>
<sequence>MRLTHLILLTTLLLLTSLGGVAVAASSKLSQLAEDPVLARTIDAAGTRFLRTVDSTDKYEGATDLAIDDEERTFGALTKASEFVKNKVGTQYWKNDFKDLIRMKETPSTLYLKWGFGLNGLKKSDPRYRKWHLFRDYYYKLERNGKLARLTGN</sequence>
<keyword evidence="3 5" id="KW-0964">Secreted</keyword>
<dbReference type="Proteomes" id="UP000693981">
    <property type="component" value="Unassembled WGS sequence"/>
</dbReference>
<evidence type="ECO:0000256" key="1">
    <source>
        <dbReference type="ARBA" id="ARBA00004613"/>
    </source>
</evidence>
<evidence type="ECO:0000256" key="2">
    <source>
        <dbReference type="ARBA" id="ARBA00010400"/>
    </source>
</evidence>
<evidence type="ECO:0000256" key="3">
    <source>
        <dbReference type="ARBA" id="ARBA00022525"/>
    </source>
</evidence>
<evidence type="ECO:0000313" key="6">
    <source>
        <dbReference type="EMBL" id="KAG7397680.1"/>
    </source>
</evidence>